<sequence>MGNLLTLLFTGLLLHSVSAVVLEDFQVAQPPPVPRDAKQCTLQILQRDFAFSFGSAEVVTFSPPTDCGLPGSWSGITLNLTVTSNGTQFDRLGIFTFQNVEIWRTSTPEPSRGDGIIWTYIKDVTRYIPLFAKPGTFILQLDNLIQPGLDGIYSTTVHATFYASSAAHPPAKKADLIIPLSTFANNTGDDASVPPSFSLNVTLPQNSVGIYAELYASGNGNEEFWYFNAPNQFLPDLPPGITFGQGPFRELRVLVEDQLAGVAFPYATIFTGGIIPTVWRPITSYGALDLPTYFLDLSPFIPVLVDGKPHKITLDMSSAEDDHTVLQNWFVSGLLQVITDSSQKRTIGSIKSYSADPFAQTSASVSTGANGDVNFTVTATHKIHIESEYLSGSGKSTHVTWTQDLQYSNIQNYLKNGSVQNVFQHAQGNCVSLHNDIVAVADSFSYPLNINITLLSSNGSSFNAAFDHSYNRDLLPSPLITGSKISENQISSGFFNISPAGNTGNGTNANTFEYIDADGNTYGRKVTALLNNITFDVQSGNLAPVTVRQSTSVDQGLFEGSHARLPGGRVVS</sequence>
<dbReference type="AlphaFoldDB" id="A0A9P6CG53"/>
<feature type="chain" id="PRO_5040423789" evidence="1">
    <location>
        <begin position="20"/>
        <end position="572"/>
    </location>
</feature>
<keyword evidence="1" id="KW-0732">Signal</keyword>
<dbReference type="EMBL" id="MU150252">
    <property type="protein sequence ID" value="KAF9464707.1"/>
    <property type="molecule type" value="Genomic_DNA"/>
</dbReference>
<protein>
    <submittedName>
        <fullName evidence="3">Peptide N-acetyl-beta-D-glucosaminyl asparaginase amidase A-domain-containing protein</fullName>
    </submittedName>
</protein>
<dbReference type="InterPro" id="IPR021102">
    <property type="entry name" value="PNGase_A"/>
</dbReference>
<comment type="caution">
    <text evidence="3">The sequence shown here is derived from an EMBL/GenBank/DDBJ whole genome shotgun (WGS) entry which is preliminary data.</text>
</comment>
<feature type="signal peptide" evidence="1">
    <location>
        <begin position="1"/>
        <end position="19"/>
    </location>
</feature>
<evidence type="ECO:0000259" key="2">
    <source>
        <dbReference type="Pfam" id="PF12222"/>
    </source>
</evidence>
<dbReference type="Pfam" id="PF12222">
    <property type="entry name" value="PNGaseA"/>
    <property type="match status" value="1"/>
</dbReference>
<name>A0A9P6CG53_9AGAR</name>
<gene>
    <name evidence="3" type="ORF">BDZ94DRAFT_1289160</name>
</gene>
<evidence type="ECO:0000313" key="3">
    <source>
        <dbReference type="EMBL" id="KAF9464707.1"/>
    </source>
</evidence>
<organism evidence="3 4">
    <name type="scientific">Collybia nuda</name>
    <dbReference type="NCBI Taxonomy" id="64659"/>
    <lineage>
        <taxon>Eukaryota</taxon>
        <taxon>Fungi</taxon>
        <taxon>Dikarya</taxon>
        <taxon>Basidiomycota</taxon>
        <taxon>Agaricomycotina</taxon>
        <taxon>Agaricomycetes</taxon>
        <taxon>Agaricomycetidae</taxon>
        <taxon>Agaricales</taxon>
        <taxon>Tricholomatineae</taxon>
        <taxon>Clitocybaceae</taxon>
        <taxon>Collybia</taxon>
    </lineage>
</organism>
<keyword evidence="4" id="KW-1185">Reference proteome</keyword>
<proteinExistence type="predicted"/>
<dbReference type="Pfam" id="PF25156">
    <property type="entry name" value="PNGase_A_C"/>
    <property type="match status" value="1"/>
</dbReference>
<evidence type="ECO:0000313" key="4">
    <source>
        <dbReference type="Proteomes" id="UP000807353"/>
    </source>
</evidence>
<reference evidence="3" key="1">
    <citation type="submission" date="2020-11" db="EMBL/GenBank/DDBJ databases">
        <authorList>
            <consortium name="DOE Joint Genome Institute"/>
            <person name="Ahrendt S."/>
            <person name="Riley R."/>
            <person name="Andreopoulos W."/>
            <person name="Labutti K."/>
            <person name="Pangilinan J."/>
            <person name="Ruiz-Duenas F.J."/>
            <person name="Barrasa J.M."/>
            <person name="Sanchez-Garcia M."/>
            <person name="Camarero S."/>
            <person name="Miyauchi S."/>
            <person name="Serrano A."/>
            <person name="Linde D."/>
            <person name="Babiker R."/>
            <person name="Drula E."/>
            <person name="Ayuso-Fernandez I."/>
            <person name="Pacheco R."/>
            <person name="Padilla G."/>
            <person name="Ferreira P."/>
            <person name="Barriuso J."/>
            <person name="Kellner H."/>
            <person name="Castanera R."/>
            <person name="Alfaro M."/>
            <person name="Ramirez L."/>
            <person name="Pisabarro A.G."/>
            <person name="Kuo A."/>
            <person name="Tritt A."/>
            <person name="Lipzen A."/>
            <person name="He G."/>
            <person name="Yan M."/>
            <person name="Ng V."/>
            <person name="Cullen D."/>
            <person name="Martin F."/>
            <person name="Rosso M.-N."/>
            <person name="Henrissat B."/>
            <person name="Hibbett D."/>
            <person name="Martinez A.T."/>
            <person name="Grigoriev I.V."/>
        </authorList>
    </citation>
    <scope>NUCLEOTIDE SEQUENCE</scope>
    <source>
        <strain evidence="3">CBS 247.69</strain>
    </source>
</reference>
<dbReference type="InterPro" id="IPR056948">
    <property type="entry name" value="PNGaseA_N"/>
</dbReference>
<dbReference type="OrthoDB" id="1612078at2759"/>
<dbReference type="PANTHER" id="PTHR31104">
    <property type="entry name" value="PEPTIDE-N4-(N-ACETYL-BETA-GLUCOSAMINYL)ASPARAGINE AMIDASE A PROTEIN"/>
    <property type="match status" value="1"/>
</dbReference>
<accession>A0A9P6CG53</accession>
<evidence type="ECO:0000256" key="1">
    <source>
        <dbReference type="SAM" id="SignalP"/>
    </source>
</evidence>
<feature type="domain" description="Peptide N-acetyl-beta-D-glucosaminyl asparaginase amidase A N-terminal" evidence="2">
    <location>
        <begin position="31"/>
        <end position="354"/>
    </location>
</feature>
<dbReference type="Proteomes" id="UP000807353">
    <property type="component" value="Unassembled WGS sequence"/>
</dbReference>